<evidence type="ECO:0000313" key="2">
    <source>
        <dbReference type="Proteomes" id="UP001596189"/>
    </source>
</evidence>
<evidence type="ECO:0000313" key="1">
    <source>
        <dbReference type="EMBL" id="MFC6006982.1"/>
    </source>
</evidence>
<dbReference type="Proteomes" id="UP001596189">
    <property type="component" value="Unassembled WGS sequence"/>
</dbReference>
<proteinExistence type="predicted"/>
<name>A0ABW1JDI4_9ACTN</name>
<sequence>MNLASELQELESHLRSSGAAIGGLLRPALSRGEVHAYLGDQFDHVPEEVVTWFGWHDGATEEWFALPGGPRPETWLPNGTHLYPLHAALEVRDELLDLAGPGKTYESITYQPYWLPLVGNESLSLVVDMRVGEPTRVHRAFPHGTGWDQVVEPSLTTMVHAWNLSFRARRYIWDGGDQCWQEYQPDPAHPLVT</sequence>
<dbReference type="RefSeq" id="WP_345718444.1">
    <property type="nucleotide sequence ID" value="NZ_BAABFP010000008.1"/>
</dbReference>
<reference evidence="2" key="1">
    <citation type="journal article" date="2019" name="Int. J. Syst. Evol. Microbiol.">
        <title>The Global Catalogue of Microorganisms (GCM) 10K type strain sequencing project: providing services to taxonomists for standard genome sequencing and annotation.</title>
        <authorList>
            <consortium name="The Broad Institute Genomics Platform"/>
            <consortium name="The Broad Institute Genome Sequencing Center for Infectious Disease"/>
            <person name="Wu L."/>
            <person name="Ma J."/>
        </authorList>
    </citation>
    <scope>NUCLEOTIDE SEQUENCE [LARGE SCALE GENOMIC DNA]</scope>
    <source>
        <strain evidence="2">KACC 14249</strain>
    </source>
</reference>
<keyword evidence="2" id="KW-1185">Reference proteome</keyword>
<gene>
    <name evidence="1" type="ORF">ACFQDO_07545</name>
</gene>
<comment type="caution">
    <text evidence="1">The sequence shown here is derived from an EMBL/GenBank/DDBJ whole genome shotgun (WGS) entry which is preliminary data.</text>
</comment>
<evidence type="ECO:0008006" key="3">
    <source>
        <dbReference type="Google" id="ProtNLM"/>
    </source>
</evidence>
<dbReference type="EMBL" id="JBHSRD010000003">
    <property type="protein sequence ID" value="MFC6006982.1"/>
    <property type="molecule type" value="Genomic_DNA"/>
</dbReference>
<organism evidence="1 2">
    <name type="scientific">Angustibacter luteus</name>
    <dbReference type="NCBI Taxonomy" id="658456"/>
    <lineage>
        <taxon>Bacteria</taxon>
        <taxon>Bacillati</taxon>
        <taxon>Actinomycetota</taxon>
        <taxon>Actinomycetes</taxon>
        <taxon>Kineosporiales</taxon>
        <taxon>Kineosporiaceae</taxon>
    </lineage>
</organism>
<accession>A0ABW1JDI4</accession>
<protein>
    <recommendedName>
        <fullName evidence="3">SMI1/KNR4 family protein</fullName>
    </recommendedName>
</protein>